<reference evidence="1" key="1">
    <citation type="journal article" date="2019" name="PLoS Negl. Trop. Dis.">
        <title>Revisiting the worldwide diversity of Leptospira species in the environment.</title>
        <authorList>
            <person name="Vincent A.T."/>
            <person name="Schiettekatte O."/>
            <person name="Bourhy P."/>
            <person name="Veyrier F.J."/>
            <person name="Picardeau M."/>
        </authorList>
    </citation>
    <scope>NUCLEOTIDE SEQUENCE [LARGE SCALE GENOMIC DNA]</scope>
    <source>
        <strain evidence="1">201800301</strain>
    </source>
</reference>
<protein>
    <submittedName>
        <fullName evidence="1">Uncharacterized protein</fullName>
    </submittedName>
</protein>
<evidence type="ECO:0000313" key="1">
    <source>
        <dbReference type="EMBL" id="TGK36271.1"/>
    </source>
</evidence>
<dbReference type="AlphaFoldDB" id="A0A4R9GX24"/>
<proteinExistence type="predicted"/>
<gene>
    <name evidence="1" type="ORF">EHO65_18395</name>
</gene>
<accession>A0A4R9GX24</accession>
<keyword evidence="2" id="KW-1185">Reference proteome</keyword>
<comment type="caution">
    <text evidence="1">The sequence shown here is derived from an EMBL/GenBank/DDBJ whole genome shotgun (WGS) entry which is preliminary data.</text>
</comment>
<name>A0A4R9GX24_9LEPT</name>
<dbReference type="EMBL" id="RQEY01000024">
    <property type="protein sequence ID" value="TGK36271.1"/>
    <property type="molecule type" value="Genomic_DNA"/>
</dbReference>
<organism evidence="1 2">
    <name type="scientific">Leptospira andrefontaineae</name>
    <dbReference type="NCBI Taxonomy" id="2484976"/>
    <lineage>
        <taxon>Bacteria</taxon>
        <taxon>Pseudomonadati</taxon>
        <taxon>Spirochaetota</taxon>
        <taxon>Spirochaetia</taxon>
        <taxon>Leptospirales</taxon>
        <taxon>Leptospiraceae</taxon>
        <taxon>Leptospira</taxon>
    </lineage>
</organism>
<dbReference type="RefSeq" id="WP_135776008.1">
    <property type="nucleotide sequence ID" value="NZ_RQEY01000024.1"/>
</dbReference>
<dbReference type="Proteomes" id="UP000298097">
    <property type="component" value="Unassembled WGS sequence"/>
</dbReference>
<sequence>MANLLAKFLGEEVTSDELFNMAAADLATESVEFEDNGNFLNGKTGIATIAKLAGMAFGLYDLLGSPSTRRGYEKFFGAFVALDGSWSLTNGASVVTGSGGHALTQLNNNELIYLPGGAVRKVKTIASDNQFSITVPSRSNNAGVTIYRIPTLSENLANISSAVSKATDDIDVHGFVPSRNATDSTNDVDWSPGNAKSEDGTKLIKTSTVLTKQTDALFAEGNNQGCHVNSTFATATKASTGTTRTLKLQEKHGLAPEARLAITGISTDYNTSEVEITIVDEYAFSYTMGTSVSESENAYTAGLVTTLFILPVDSTKRMNGRHWWGIGGTGKNDDICSSVSGTKFDYPSGYSWRVYLGWTPTTYLSALYIQQTSYGLSPIVKCSEYGQFLRVEYIANNYSSFSFSLTNAIASQFFHKSVTPSGVKECIINCKLTGKHTAAWGANIGSYDDASAIATAGGGTLYGIANEKDSGNFSFRSNYRRELKASGSASFNVGGYVTSILIPRGRRALQ</sequence>
<evidence type="ECO:0000313" key="2">
    <source>
        <dbReference type="Proteomes" id="UP000298097"/>
    </source>
</evidence>